<sequence length="1275" mass="142135">MPPVLYLGVNATNTDIPKASTHARTCTRIDSRIDTSSVKPRVKRRINAAQYKDEQPSFISHRFVPPRASLDACAERLCGYNGWVDKMRAESAPERWLPKHQRDRSIFCWAPFSSPVCVPCGSGQKFMIACICAPGRIMHAEQRPNGSSPCDTTAPVLWARVCVVIPLAMRVMMGRLFLASQRIADLVAAMHSLTSSQPAFTSPPSSDLLILRGRTHWYGYGHGHGAHMRRRTRLASRVAAVCAIEAGCTSMYNTPSGQKALLLVNCVAEPSRCLQVGTPSLNSSTIVAPADTSIIRNERKQTMLRPDRHARKHLYLRNGSLEHTPTYQQGPATVLIWEMLPDDPIQGGLRQAHQLNNKRLGTREPQHASLIRRSRAIAASKGHHHRRTLSQFIAPGFDIIDFQAQIARMGFAATNNEAAWPEGLSPISSSVAYTLTAELTTRGVARARSKHRPHCFKDMSQSRLEPKRERPFRPSSSSNCLPLPEACSCFNPSRVGGSRKSKGHFKVVASRHVNACYTGAISDGSPNASETPKCAGRNFTAAAGHRRPRVLLHLRKSETLRIFVISSETRRDRPAAATGLAARRQMTRHVRMMARARMPTPNAARPESEAQTASPTMDARPFRPRGSENMQQLLHQRHKSAGAVGTALAVPVAGFKGPAKRAAFGDVTNVSKSLGGRGDEAKGIKKAAMVATNHASASFLNKENAVKTSKDSLSRPAQRPAALAGSKSKVTTTEARAEPLQRKPANIPAKEPAYKHDIDIPQLHGNKTKSNGVTTQKKSSSVQAAPEAHSKQPRHHKSQPQLKQQQPTLRRTQSKVEKVEKKVERAPIRPNLVEIDIEPLVMPALIEDFLASDDSYLDSLNCPPKEAPRADVNHDDSHVEVLAKLPNISEEPAINIETYKEGLTLALSEAEEYWDEEDEDYDDQDQGYTTAHSTRSRDMTLGNATTILAPRVTSRVQRELDEARIEVEQTITPEEIDEEMWDVSMVAEYGEEIFEYLREMETKMLPNPHYMEMQTEIQWSMRTVLMDWLVQVHHRFNLLPETLFLTVNYIDRFLSCKIVSIGKLQLVGATAILVASKYEEINCPSLDEIVYMVDSGYTTEDILKAERFMLSMLGFELGWPGPMSFLRRVSKADDYDLDTRTLAKYFLELTIMDERFVASPPSFLAAGAHCLSRLILNKGEWTKRHVHYSGYTWSQLKSLVTMMIECCENPVKHHGAVFEKYREKRFKEASVQVQNALDAGFTLPHHSTPVRRLQPARIPSATELQYGSLLIDIKG</sequence>
<comment type="similarity">
    <text evidence="4">Belongs to the cyclin family.</text>
</comment>
<dbReference type="FunFam" id="1.10.472.10:FF:000001">
    <property type="entry name" value="G2/mitotic-specific cyclin"/>
    <property type="match status" value="1"/>
</dbReference>
<comment type="caution">
    <text evidence="8">The sequence shown here is derived from an EMBL/GenBank/DDBJ whole genome shotgun (WGS) entry which is preliminary data.</text>
</comment>
<evidence type="ECO:0000256" key="1">
    <source>
        <dbReference type="ARBA" id="ARBA00022618"/>
    </source>
</evidence>
<dbReference type="Pfam" id="PF00134">
    <property type="entry name" value="Cyclin_N"/>
    <property type="match status" value="1"/>
</dbReference>
<evidence type="ECO:0000259" key="7">
    <source>
        <dbReference type="SMART" id="SM01332"/>
    </source>
</evidence>
<organism evidence="8 9">
    <name type="scientific">Trichoderma aggressivum f. europaeum</name>
    <dbReference type="NCBI Taxonomy" id="173218"/>
    <lineage>
        <taxon>Eukaryota</taxon>
        <taxon>Fungi</taxon>
        <taxon>Dikarya</taxon>
        <taxon>Ascomycota</taxon>
        <taxon>Pezizomycotina</taxon>
        <taxon>Sordariomycetes</taxon>
        <taxon>Hypocreomycetidae</taxon>
        <taxon>Hypocreales</taxon>
        <taxon>Hypocreaceae</taxon>
        <taxon>Trichoderma</taxon>
    </lineage>
</organism>
<evidence type="ECO:0000256" key="3">
    <source>
        <dbReference type="ARBA" id="ARBA00023306"/>
    </source>
</evidence>
<evidence type="ECO:0000256" key="2">
    <source>
        <dbReference type="ARBA" id="ARBA00023127"/>
    </source>
</evidence>
<dbReference type="Pfam" id="PF02984">
    <property type="entry name" value="Cyclin_C"/>
    <property type="match status" value="1"/>
</dbReference>
<dbReference type="CDD" id="cd20512">
    <property type="entry name" value="CYCLIN_CLBs_yeast_rpt2"/>
    <property type="match status" value="1"/>
</dbReference>
<feature type="domain" description="Cyclin-like" evidence="6">
    <location>
        <begin position="1027"/>
        <end position="1111"/>
    </location>
</feature>
<evidence type="ECO:0000313" key="8">
    <source>
        <dbReference type="EMBL" id="KAK4069776.1"/>
    </source>
</evidence>
<evidence type="ECO:0000256" key="5">
    <source>
        <dbReference type="SAM" id="MobiDB-lite"/>
    </source>
</evidence>
<feature type="region of interest" description="Disordered" evidence="5">
    <location>
        <begin position="444"/>
        <end position="478"/>
    </location>
</feature>
<dbReference type="InterPro" id="IPR048258">
    <property type="entry name" value="Cyclins_cyclin-box"/>
</dbReference>
<feature type="domain" description="Cyclin C-terminal" evidence="7">
    <location>
        <begin position="1120"/>
        <end position="1235"/>
    </location>
</feature>
<dbReference type="Proteomes" id="UP001273209">
    <property type="component" value="Unassembled WGS sequence"/>
</dbReference>
<dbReference type="SUPFAM" id="SSF47954">
    <property type="entry name" value="Cyclin-like"/>
    <property type="match status" value="2"/>
</dbReference>
<dbReference type="InterPro" id="IPR004367">
    <property type="entry name" value="Cyclin_C-dom"/>
</dbReference>
<accession>A0AAE1M1H5</accession>
<name>A0AAE1M1H5_9HYPO</name>
<feature type="compositionally biased region" description="Basic residues" evidence="5">
    <location>
        <begin position="445"/>
        <end position="454"/>
    </location>
</feature>
<feature type="region of interest" description="Disordered" evidence="5">
    <location>
        <begin position="702"/>
        <end position="822"/>
    </location>
</feature>
<evidence type="ECO:0000313" key="9">
    <source>
        <dbReference type="Proteomes" id="UP001273209"/>
    </source>
</evidence>
<dbReference type="SMART" id="SM00385">
    <property type="entry name" value="CYCLIN"/>
    <property type="match status" value="2"/>
</dbReference>
<dbReference type="PROSITE" id="PS00292">
    <property type="entry name" value="CYCLINS"/>
    <property type="match status" value="1"/>
</dbReference>
<keyword evidence="1" id="KW-0132">Cell division</keyword>
<dbReference type="PANTHER" id="PTHR10177">
    <property type="entry name" value="CYCLINS"/>
    <property type="match status" value="1"/>
</dbReference>
<dbReference type="InterPro" id="IPR013763">
    <property type="entry name" value="Cyclin-like_dom"/>
</dbReference>
<feature type="compositionally biased region" description="Basic and acidic residues" evidence="5">
    <location>
        <begin position="704"/>
        <end position="713"/>
    </location>
</feature>
<dbReference type="AlphaFoldDB" id="A0AAE1M1H5"/>
<dbReference type="RefSeq" id="XP_062754234.1">
    <property type="nucleotide sequence ID" value="XM_062901582.1"/>
</dbReference>
<dbReference type="InterPro" id="IPR006671">
    <property type="entry name" value="Cyclin_N"/>
</dbReference>
<feature type="compositionally biased region" description="Polar residues" evidence="5">
    <location>
        <begin position="799"/>
        <end position="811"/>
    </location>
</feature>
<dbReference type="CDD" id="cd20568">
    <property type="entry name" value="CYCLIN_CLBs_yeast_rpt1"/>
    <property type="match status" value="1"/>
</dbReference>
<keyword evidence="9" id="KW-1185">Reference proteome</keyword>
<reference evidence="8" key="1">
    <citation type="submission" date="2023-11" db="EMBL/GenBank/DDBJ databases">
        <title>The genome sequences of three competitors of mushroom-forming fungi.</title>
        <authorList>
            <person name="Beijen E."/>
            <person name="Ohm R.A."/>
        </authorList>
    </citation>
    <scope>NUCLEOTIDE SEQUENCE</scope>
    <source>
        <strain evidence="8">CBS 100526</strain>
    </source>
</reference>
<dbReference type="GO" id="GO:0051301">
    <property type="term" value="P:cell division"/>
    <property type="evidence" value="ECO:0007669"/>
    <property type="project" value="UniProtKB-KW"/>
</dbReference>
<keyword evidence="3" id="KW-0131">Cell cycle</keyword>
<evidence type="ECO:0008006" key="10">
    <source>
        <dbReference type="Google" id="ProtNLM"/>
    </source>
</evidence>
<dbReference type="Gene3D" id="1.10.472.10">
    <property type="entry name" value="Cyclin-like"/>
    <property type="match status" value="2"/>
</dbReference>
<feature type="compositionally biased region" description="Polar residues" evidence="5">
    <location>
        <begin position="768"/>
        <end position="783"/>
    </location>
</feature>
<proteinExistence type="inferred from homology"/>
<dbReference type="GeneID" id="87921487"/>
<protein>
    <recommendedName>
        <fullName evidence="10">Cyclin N-terminal domain-containing protein</fullName>
    </recommendedName>
</protein>
<feature type="region of interest" description="Disordered" evidence="5">
    <location>
        <begin position="598"/>
        <end position="625"/>
    </location>
</feature>
<dbReference type="SMART" id="SM01332">
    <property type="entry name" value="Cyclin_C"/>
    <property type="match status" value="1"/>
</dbReference>
<feature type="domain" description="Cyclin-like" evidence="6">
    <location>
        <begin position="1124"/>
        <end position="1205"/>
    </location>
</feature>
<dbReference type="InterPro" id="IPR036915">
    <property type="entry name" value="Cyclin-like_sf"/>
</dbReference>
<dbReference type="InterPro" id="IPR039361">
    <property type="entry name" value="Cyclin"/>
</dbReference>
<evidence type="ECO:0000259" key="6">
    <source>
        <dbReference type="SMART" id="SM00385"/>
    </source>
</evidence>
<evidence type="ECO:0000256" key="4">
    <source>
        <dbReference type="RuleBase" id="RU000383"/>
    </source>
</evidence>
<gene>
    <name evidence="8" type="ORF">Triagg1_6906</name>
</gene>
<dbReference type="EMBL" id="JAWRVG010000028">
    <property type="protein sequence ID" value="KAK4069776.1"/>
    <property type="molecule type" value="Genomic_DNA"/>
</dbReference>
<keyword evidence="2 4" id="KW-0195">Cyclin</keyword>